<proteinExistence type="predicted"/>
<organism evidence="1 2">
    <name type="scientific">Prevotella herbatica</name>
    <dbReference type="NCBI Taxonomy" id="2801997"/>
    <lineage>
        <taxon>Bacteria</taxon>
        <taxon>Pseudomonadati</taxon>
        <taxon>Bacteroidota</taxon>
        <taxon>Bacteroidia</taxon>
        <taxon>Bacteroidales</taxon>
        <taxon>Prevotellaceae</taxon>
        <taxon>Prevotella</taxon>
    </lineage>
</organism>
<name>A0ABM7P104_9BACT</name>
<dbReference type="InterPro" id="IPR019504">
    <property type="entry name" value="Peptidase_U49_Lit_pept"/>
</dbReference>
<dbReference type="EMBL" id="AP024484">
    <property type="protein sequence ID" value="BCS86440.1"/>
    <property type="molecule type" value="Genomic_DNA"/>
</dbReference>
<keyword evidence="2" id="KW-1185">Reference proteome</keyword>
<evidence type="ECO:0000313" key="1">
    <source>
        <dbReference type="EMBL" id="BCS86440.1"/>
    </source>
</evidence>
<accession>A0ABM7P104</accession>
<reference evidence="1 2" key="1">
    <citation type="journal article" date="2022" name="Int. J. Syst. Evol. Microbiol.">
        <title>Prevotella herbatica sp. nov., a plant polysaccharide-decomposing anaerobic bacterium isolated from a methanogenic reactor.</title>
        <authorList>
            <person name="Uek A."/>
            <person name="Tonouchi A."/>
            <person name="Kaku N."/>
            <person name="Ueki K."/>
        </authorList>
    </citation>
    <scope>NUCLEOTIDE SEQUENCE [LARGE SCALE GENOMIC DNA]</scope>
    <source>
        <strain evidence="1 2">WR041</strain>
    </source>
</reference>
<evidence type="ECO:0008006" key="3">
    <source>
        <dbReference type="Google" id="ProtNLM"/>
    </source>
</evidence>
<sequence>MKDTINSPVSWLFKYILGRLENTNPDYIDRVIMPLVDDCKLNTGIVIDQSKAGKFRAYVNSEGKITITENFLCYIWNLCYFGLVSYEEGVASYWDNKQKGIKEDNINHIALRVAEECRQYAMSLHWGYDEWPENLPKPNNHDKNEAVNFTNQLFLYAVNYILCHEIAHILLGHSVGVSSERFFEQEYEADEMAFQEVLKGRYGKNNLTVELGVLMGFCAMIMASPSDKDGITHPSSLKRLKSFIDFVSPAPDPDLECSLSISRCMGFCIS</sequence>
<gene>
    <name evidence="1" type="ORF">prwr041_23330</name>
</gene>
<dbReference type="RefSeq" id="WP_207154009.1">
    <property type="nucleotide sequence ID" value="NZ_AP024484.1"/>
</dbReference>
<evidence type="ECO:0000313" key="2">
    <source>
        <dbReference type="Proteomes" id="UP001319045"/>
    </source>
</evidence>
<dbReference type="Pfam" id="PF10463">
    <property type="entry name" value="Peptidase_U49"/>
    <property type="match status" value="1"/>
</dbReference>
<protein>
    <recommendedName>
        <fullName evidence="3">IrrE N-terminal-like domain-containing protein</fullName>
    </recommendedName>
</protein>
<dbReference type="Proteomes" id="UP001319045">
    <property type="component" value="Chromosome"/>
</dbReference>